<dbReference type="EMBL" id="JAHDVG010000474">
    <property type="protein sequence ID" value="KAH1177600.1"/>
    <property type="molecule type" value="Genomic_DNA"/>
</dbReference>
<organism evidence="1 2">
    <name type="scientific">Mauremys mutica</name>
    <name type="common">yellowpond turtle</name>
    <dbReference type="NCBI Taxonomy" id="74926"/>
    <lineage>
        <taxon>Eukaryota</taxon>
        <taxon>Metazoa</taxon>
        <taxon>Chordata</taxon>
        <taxon>Craniata</taxon>
        <taxon>Vertebrata</taxon>
        <taxon>Euteleostomi</taxon>
        <taxon>Archelosauria</taxon>
        <taxon>Testudinata</taxon>
        <taxon>Testudines</taxon>
        <taxon>Cryptodira</taxon>
        <taxon>Durocryptodira</taxon>
        <taxon>Testudinoidea</taxon>
        <taxon>Geoemydidae</taxon>
        <taxon>Geoemydinae</taxon>
        <taxon>Mauremys</taxon>
    </lineage>
</organism>
<sequence>MEARLGQKWEVATLSSMKALSQSSRSPAREFLALSGRPHRAVSAFSQEERSNGLSLGGPKGCGCFPLLPEHPVIASPPLSSQLLAMEQATKLGLLTQTSPTQGSAENIAMGW</sequence>
<dbReference type="Proteomes" id="UP000827986">
    <property type="component" value="Unassembled WGS sequence"/>
</dbReference>
<reference evidence="1" key="1">
    <citation type="submission" date="2021-09" db="EMBL/GenBank/DDBJ databases">
        <title>The genome of Mauremys mutica provides insights into the evolution of semi-aquatic lifestyle.</title>
        <authorList>
            <person name="Gong S."/>
            <person name="Gao Y."/>
        </authorList>
    </citation>
    <scope>NUCLEOTIDE SEQUENCE</scope>
    <source>
        <strain evidence="1">MM-2020</strain>
        <tissue evidence="1">Muscle</tissue>
    </source>
</reference>
<accession>A0A9D4B2A6</accession>
<proteinExistence type="predicted"/>
<keyword evidence="2" id="KW-1185">Reference proteome</keyword>
<evidence type="ECO:0000313" key="1">
    <source>
        <dbReference type="EMBL" id="KAH1177600.1"/>
    </source>
</evidence>
<name>A0A9D4B2A6_9SAUR</name>
<gene>
    <name evidence="1" type="ORF">KIL84_011302</name>
</gene>
<evidence type="ECO:0000313" key="2">
    <source>
        <dbReference type="Proteomes" id="UP000827986"/>
    </source>
</evidence>
<dbReference type="AlphaFoldDB" id="A0A9D4B2A6"/>
<comment type="caution">
    <text evidence="1">The sequence shown here is derived from an EMBL/GenBank/DDBJ whole genome shotgun (WGS) entry which is preliminary data.</text>
</comment>
<protein>
    <submittedName>
        <fullName evidence="1">Uncharacterized protein</fullName>
    </submittedName>
</protein>